<organism evidence="2 3">
    <name type="scientific">Balaenoptera physalus</name>
    <name type="common">Fin whale</name>
    <name type="synonym">Balaena physalus</name>
    <dbReference type="NCBI Taxonomy" id="9770"/>
    <lineage>
        <taxon>Eukaryota</taxon>
        <taxon>Metazoa</taxon>
        <taxon>Chordata</taxon>
        <taxon>Craniata</taxon>
        <taxon>Vertebrata</taxon>
        <taxon>Euteleostomi</taxon>
        <taxon>Mammalia</taxon>
        <taxon>Eutheria</taxon>
        <taxon>Laurasiatheria</taxon>
        <taxon>Artiodactyla</taxon>
        <taxon>Whippomorpha</taxon>
        <taxon>Cetacea</taxon>
        <taxon>Mysticeti</taxon>
        <taxon>Balaenopteridae</taxon>
        <taxon>Balaenoptera</taxon>
    </lineage>
</organism>
<reference evidence="2 3" key="1">
    <citation type="journal article" date="2019" name="PLoS ONE">
        <title>Genomic analyses reveal an absence of contemporary introgressive admixture between fin whales and blue whales, despite known hybrids.</title>
        <authorList>
            <person name="Westbury M.V."/>
            <person name="Petersen B."/>
            <person name="Lorenzen E.D."/>
        </authorList>
    </citation>
    <scope>NUCLEOTIDE SEQUENCE [LARGE SCALE GENOMIC DNA]</scope>
    <source>
        <strain evidence="2">FinWhale-01</strain>
    </source>
</reference>
<dbReference type="Proteomes" id="UP000437017">
    <property type="component" value="Unassembled WGS sequence"/>
</dbReference>
<sequence length="304" mass="34782">LKEANICEKVLEGFLTVLLDKKKPVNQRSGPQRRFWGSLGASFRRSSELLVFMNSRLKSWGVGISLMTLICFWNSDFCTPLLPMLGTGSPAQTWRSVHSPCAFTRASGTGLCCTQQAVGCFQPRVSGLIGFSPFLIETPNASYQPGPAWSQRLFHRRTIVGAPDEETMDIVLARNYSEMVGIVFKDTYSYWPKFSWGHRIPVMREHFEYSEHCWAMHDEIFCSLTTYWQRGFVAFQTAINAAIIEVTTNHSVMEELTSVIGINMRTPPFISKEETVNEWFIFMCVVYFSPFVYIIKHYKGMKKI</sequence>
<feature type="transmembrane region" description="Helical" evidence="1">
    <location>
        <begin position="279"/>
        <end position="295"/>
    </location>
</feature>
<dbReference type="EMBL" id="SGJD01000681">
    <property type="protein sequence ID" value="KAB0403975.1"/>
    <property type="molecule type" value="Genomic_DNA"/>
</dbReference>
<dbReference type="OrthoDB" id="9644119at2759"/>
<evidence type="ECO:0000313" key="2">
    <source>
        <dbReference type="EMBL" id="KAB0403975.1"/>
    </source>
</evidence>
<keyword evidence="1" id="KW-0812">Transmembrane</keyword>
<feature type="non-terminal residue" evidence="2">
    <location>
        <position position="1"/>
    </location>
</feature>
<keyword evidence="1" id="KW-1133">Transmembrane helix</keyword>
<evidence type="ECO:0000313" key="3">
    <source>
        <dbReference type="Proteomes" id="UP000437017"/>
    </source>
</evidence>
<comment type="caution">
    <text evidence="2">The sequence shown here is derived from an EMBL/GenBank/DDBJ whole genome shotgun (WGS) entry which is preliminary data.</text>
</comment>
<gene>
    <name evidence="2" type="ORF">E2I00_018520</name>
</gene>
<keyword evidence="3" id="KW-1185">Reference proteome</keyword>
<proteinExistence type="predicted"/>
<accession>A0A6A1Q9J6</accession>
<keyword evidence="1" id="KW-0472">Membrane</keyword>
<protein>
    <submittedName>
        <fullName evidence="2">Uncharacterized protein</fullName>
    </submittedName>
</protein>
<dbReference type="AlphaFoldDB" id="A0A6A1Q9J6"/>
<evidence type="ECO:0000256" key="1">
    <source>
        <dbReference type="SAM" id="Phobius"/>
    </source>
</evidence>
<name>A0A6A1Q9J6_BALPH</name>